<accession>A0A645D0L2</accession>
<comment type="caution">
    <text evidence="1">The sequence shown here is derived from an EMBL/GenBank/DDBJ whole genome shotgun (WGS) entry which is preliminary data.</text>
</comment>
<name>A0A645D0L2_9ZZZZ</name>
<proteinExistence type="predicted"/>
<gene>
    <name evidence="1" type="ORF">SDC9_129713</name>
</gene>
<evidence type="ECO:0000313" key="1">
    <source>
        <dbReference type="EMBL" id="MPM82651.1"/>
    </source>
</evidence>
<protein>
    <submittedName>
        <fullName evidence="1">Uncharacterized protein</fullName>
    </submittedName>
</protein>
<reference evidence="1" key="1">
    <citation type="submission" date="2019-08" db="EMBL/GenBank/DDBJ databases">
        <authorList>
            <person name="Kucharzyk K."/>
            <person name="Murdoch R.W."/>
            <person name="Higgins S."/>
            <person name="Loffler F."/>
        </authorList>
    </citation>
    <scope>NUCLEOTIDE SEQUENCE</scope>
</reference>
<organism evidence="1">
    <name type="scientific">bioreactor metagenome</name>
    <dbReference type="NCBI Taxonomy" id="1076179"/>
    <lineage>
        <taxon>unclassified sequences</taxon>
        <taxon>metagenomes</taxon>
        <taxon>ecological metagenomes</taxon>
    </lineage>
</organism>
<dbReference type="AlphaFoldDB" id="A0A645D0L2"/>
<sequence>MQQAVLVDMSHVAHRHPVAVAQHAGAVHVVADIVHEQHGAAQIDEACLAVIRRVFAARLGDRQRADRQRHVAERTAHGRGGRVAVGIHPGDVAGLGCAIELHDARVRKQRLERWSLRTHPARAADLDKLHTANGRQLALLRPLQHQQQLAGHGHQHRCAVFRQPLQAAQRREFLLHHGARAAPQAMHHAEQKQRMRHTARREHALGGHCAKVRDAHAKALGP</sequence>
<dbReference type="EMBL" id="VSSQ01031675">
    <property type="protein sequence ID" value="MPM82651.1"/>
    <property type="molecule type" value="Genomic_DNA"/>
</dbReference>